<dbReference type="Pfam" id="PF01202">
    <property type="entry name" value="SKI"/>
    <property type="match status" value="1"/>
</dbReference>
<dbReference type="EMBL" id="UINC01101475">
    <property type="protein sequence ID" value="SVC62312.1"/>
    <property type="molecule type" value="Genomic_DNA"/>
</dbReference>
<reference evidence="1" key="1">
    <citation type="submission" date="2018-05" db="EMBL/GenBank/DDBJ databases">
        <authorList>
            <person name="Lanie J.A."/>
            <person name="Ng W.-L."/>
            <person name="Kazmierczak K.M."/>
            <person name="Andrzejewski T.M."/>
            <person name="Davidsen T.M."/>
            <person name="Wayne K.J."/>
            <person name="Tettelin H."/>
            <person name="Glass J.I."/>
            <person name="Rusch D."/>
            <person name="Podicherti R."/>
            <person name="Tsui H.-C.T."/>
            <person name="Winkler M.E."/>
        </authorList>
    </citation>
    <scope>NUCLEOTIDE SEQUENCE</scope>
</reference>
<dbReference type="InterPro" id="IPR027417">
    <property type="entry name" value="P-loop_NTPase"/>
</dbReference>
<dbReference type="AlphaFoldDB" id="A0A382NRH0"/>
<name>A0A382NRH0_9ZZZZ</name>
<evidence type="ECO:0008006" key="2">
    <source>
        <dbReference type="Google" id="ProtNLM"/>
    </source>
</evidence>
<organism evidence="1">
    <name type="scientific">marine metagenome</name>
    <dbReference type="NCBI Taxonomy" id="408172"/>
    <lineage>
        <taxon>unclassified sequences</taxon>
        <taxon>metagenomes</taxon>
        <taxon>ecological metagenomes</taxon>
    </lineage>
</organism>
<protein>
    <recommendedName>
        <fullName evidence="2">Shikimate kinase</fullName>
    </recommendedName>
</protein>
<feature type="non-terminal residue" evidence="1">
    <location>
        <position position="48"/>
    </location>
</feature>
<dbReference type="SUPFAM" id="SSF52540">
    <property type="entry name" value="P-loop containing nucleoside triphosphate hydrolases"/>
    <property type="match status" value="1"/>
</dbReference>
<sequence length="48" mass="5353">MASGKSAVGQELATLLGWDFSDMDAVIEERYGLPINLLFEKKGQGYFR</sequence>
<gene>
    <name evidence="1" type="ORF">METZ01_LOCUS315166</name>
</gene>
<proteinExistence type="predicted"/>
<dbReference type="Gene3D" id="3.40.50.300">
    <property type="entry name" value="P-loop containing nucleotide triphosphate hydrolases"/>
    <property type="match status" value="1"/>
</dbReference>
<evidence type="ECO:0000313" key="1">
    <source>
        <dbReference type="EMBL" id="SVC62312.1"/>
    </source>
</evidence>
<accession>A0A382NRH0</accession>
<dbReference type="InterPro" id="IPR031322">
    <property type="entry name" value="Shikimate/glucono_kinase"/>
</dbReference>